<evidence type="ECO:0000313" key="1">
    <source>
        <dbReference type="EMBL" id="KAF2800865.1"/>
    </source>
</evidence>
<organism evidence="1 2">
    <name type="scientific">Melanomma pulvis-pyrius CBS 109.77</name>
    <dbReference type="NCBI Taxonomy" id="1314802"/>
    <lineage>
        <taxon>Eukaryota</taxon>
        <taxon>Fungi</taxon>
        <taxon>Dikarya</taxon>
        <taxon>Ascomycota</taxon>
        <taxon>Pezizomycotina</taxon>
        <taxon>Dothideomycetes</taxon>
        <taxon>Pleosporomycetidae</taxon>
        <taxon>Pleosporales</taxon>
        <taxon>Melanommataceae</taxon>
        <taxon>Melanomma</taxon>
    </lineage>
</organism>
<evidence type="ECO:0000313" key="2">
    <source>
        <dbReference type="Proteomes" id="UP000799757"/>
    </source>
</evidence>
<sequence>MAHGRVEDRTVAWDGQALKPVGGRLRNSHTQVGHVEISDCDELAGGAGRWGGTSGTASIAWRRPFLPAHHSRETAIVLSPFYICPFSTMVRALCYRTRTRATITAKRQWSQNYRKKQFPGDWATGLHLTGIHTGVELEPRGSILCFVSFPDVATSRSPSTSALLRANVDQKSIPVATTLCEFTTVT</sequence>
<reference evidence="1" key="1">
    <citation type="journal article" date="2020" name="Stud. Mycol.">
        <title>101 Dothideomycetes genomes: a test case for predicting lifestyles and emergence of pathogens.</title>
        <authorList>
            <person name="Haridas S."/>
            <person name="Albert R."/>
            <person name="Binder M."/>
            <person name="Bloem J."/>
            <person name="Labutti K."/>
            <person name="Salamov A."/>
            <person name="Andreopoulos B."/>
            <person name="Baker S."/>
            <person name="Barry K."/>
            <person name="Bills G."/>
            <person name="Bluhm B."/>
            <person name="Cannon C."/>
            <person name="Castanera R."/>
            <person name="Culley D."/>
            <person name="Daum C."/>
            <person name="Ezra D."/>
            <person name="Gonzalez J."/>
            <person name="Henrissat B."/>
            <person name="Kuo A."/>
            <person name="Liang C."/>
            <person name="Lipzen A."/>
            <person name="Lutzoni F."/>
            <person name="Magnuson J."/>
            <person name="Mondo S."/>
            <person name="Nolan M."/>
            <person name="Ohm R."/>
            <person name="Pangilinan J."/>
            <person name="Park H.-J."/>
            <person name="Ramirez L."/>
            <person name="Alfaro M."/>
            <person name="Sun H."/>
            <person name="Tritt A."/>
            <person name="Yoshinaga Y."/>
            <person name="Zwiers L.-H."/>
            <person name="Turgeon B."/>
            <person name="Goodwin S."/>
            <person name="Spatafora J."/>
            <person name="Crous P."/>
            <person name="Grigoriev I."/>
        </authorList>
    </citation>
    <scope>NUCLEOTIDE SEQUENCE</scope>
    <source>
        <strain evidence="1">CBS 109.77</strain>
    </source>
</reference>
<dbReference type="EMBL" id="MU001741">
    <property type="protein sequence ID" value="KAF2800865.1"/>
    <property type="molecule type" value="Genomic_DNA"/>
</dbReference>
<accession>A0A6A6XXV9</accession>
<protein>
    <submittedName>
        <fullName evidence="1">Uncharacterized protein</fullName>
    </submittedName>
</protein>
<gene>
    <name evidence="1" type="ORF">K505DRAFT_331284</name>
</gene>
<proteinExistence type="predicted"/>
<dbReference type="AlphaFoldDB" id="A0A6A6XXV9"/>
<keyword evidence="2" id="KW-1185">Reference proteome</keyword>
<name>A0A6A6XXV9_9PLEO</name>
<dbReference type="Proteomes" id="UP000799757">
    <property type="component" value="Unassembled WGS sequence"/>
</dbReference>